<organism evidence="1 2">
    <name type="scientific">Bacillus safensis</name>
    <dbReference type="NCBI Taxonomy" id="561879"/>
    <lineage>
        <taxon>Bacteria</taxon>
        <taxon>Bacillati</taxon>
        <taxon>Bacillota</taxon>
        <taxon>Bacilli</taxon>
        <taxon>Bacillales</taxon>
        <taxon>Bacillaceae</taxon>
        <taxon>Bacillus</taxon>
    </lineage>
</organism>
<dbReference type="GO" id="GO:0016020">
    <property type="term" value="C:membrane"/>
    <property type="evidence" value="ECO:0007669"/>
    <property type="project" value="InterPro"/>
</dbReference>
<evidence type="ECO:0000313" key="2">
    <source>
        <dbReference type="Proteomes" id="UP000464658"/>
    </source>
</evidence>
<gene>
    <name evidence="1" type="ORF">BsIDN1_62950</name>
</gene>
<dbReference type="GO" id="GO:0047355">
    <property type="term" value="F:CDP-glycerol glycerophosphotransferase activity"/>
    <property type="evidence" value="ECO:0007669"/>
    <property type="project" value="InterPro"/>
</dbReference>
<evidence type="ECO:0000313" key="1">
    <source>
        <dbReference type="EMBL" id="BBP92677.1"/>
    </source>
</evidence>
<protein>
    <submittedName>
        <fullName evidence="1">Uncharacterized protein</fullName>
    </submittedName>
</protein>
<dbReference type="InterPro" id="IPR007554">
    <property type="entry name" value="Glycerophosphate_synth"/>
</dbReference>
<dbReference type="AlphaFoldDB" id="A0A5S9MGS1"/>
<proteinExistence type="predicted"/>
<name>A0A5S9MGS1_BACIA</name>
<accession>A0A5S9MGS1</accession>
<dbReference type="Pfam" id="PF04464">
    <property type="entry name" value="Glyphos_transf"/>
    <property type="match status" value="1"/>
</dbReference>
<dbReference type="EMBL" id="AP021906">
    <property type="protein sequence ID" value="BBP92677.1"/>
    <property type="molecule type" value="Genomic_DNA"/>
</dbReference>
<dbReference type="Proteomes" id="UP000464658">
    <property type="component" value="Chromosome"/>
</dbReference>
<sequence>MMHNIEEHTLFFFGKKKDYLIRQYKAIPPVNEENAPGPIAYNTQELIRIVKHAIENEYVVEDEYKEKKLKINSFNDNQNTKRITDFLKEHQII</sequence>
<reference evidence="1 2" key="1">
    <citation type="submission" date="2019-12" db="EMBL/GenBank/DDBJ databases">
        <title>Full genome sequence of a Bacillus safensis strain isolated from commercially available natto in Indonesia.</title>
        <authorList>
            <person name="Yoshida M."/>
            <person name="Uomi M."/>
            <person name="Waturangi D."/>
            <person name="Ekaputri J.J."/>
            <person name="Setiamarga D.H.E."/>
        </authorList>
    </citation>
    <scope>NUCLEOTIDE SEQUENCE [LARGE SCALE GENOMIC DNA]</scope>
    <source>
        <strain evidence="1 2">IDN1</strain>
    </source>
</reference>